<comment type="caution">
    <text evidence="2">The sequence shown here is derived from an EMBL/GenBank/DDBJ whole genome shotgun (WGS) entry which is preliminary data.</text>
</comment>
<dbReference type="EMBL" id="LSFI01000010">
    <property type="protein sequence ID" value="OAG28183.1"/>
    <property type="molecule type" value="Genomic_DNA"/>
</dbReference>
<feature type="chain" id="PRO_5008060217" description="OmpH family outer membrane protein" evidence="1">
    <location>
        <begin position="21"/>
        <end position="60"/>
    </location>
</feature>
<gene>
    <name evidence="2" type="ORF">TH606_03315</name>
</gene>
<protein>
    <recommendedName>
        <fullName evidence="4">OmpH family outer membrane protein</fullName>
    </recommendedName>
</protein>
<dbReference type="STRING" id="1795632.TH606_03315"/>
<evidence type="ECO:0000256" key="1">
    <source>
        <dbReference type="SAM" id="SignalP"/>
    </source>
</evidence>
<name>A0A177E8A1_9BACT</name>
<keyword evidence="1" id="KW-0732">Signal</keyword>
<feature type="signal peptide" evidence="1">
    <location>
        <begin position="1"/>
        <end position="20"/>
    </location>
</feature>
<organism evidence="2 3">
    <name type="scientific">Thermodesulfatator autotrophicus</name>
    <dbReference type="NCBI Taxonomy" id="1795632"/>
    <lineage>
        <taxon>Bacteria</taxon>
        <taxon>Pseudomonadati</taxon>
        <taxon>Thermodesulfobacteriota</taxon>
        <taxon>Thermodesulfobacteria</taxon>
        <taxon>Thermodesulfobacteriales</taxon>
        <taxon>Thermodesulfatatoraceae</taxon>
        <taxon>Thermodesulfatator</taxon>
    </lineage>
</organism>
<dbReference type="Proteomes" id="UP000076964">
    <property type="component" value="Unassembled WGS sequence"/>
</dbReference>
<keyword evidence="3" id="KW-1185">Reference proteome</keyword>
<evidence type="ECO:0000313" key="3">
    <source>
        <dbReference type="Proteomes" id="UP000076964"/>
    </source>
</evidence>
<evidence type="ECO:0000313" key="2">
    <source>
        <dbReference type="EMBL" id="OAG28183.1"/>
    </source>
</evidence>
<proteinExistence type="predicted"/>
<accession>A0A177E8A1</accession>
<evidence type="ECO:0008006" key="4">
    <source>
        <dbReference type="Google" id="ProtNLM"/>
    </source>
</evidence>
<reference evidence="2 3" key="1">
    <citation type="submission" date="2016-02" db="EMBL/GenBank/DDBJ databases">
        <title>Draft genome sequence of Thermodesulfatator sp. S606.</title>
        <authorList>
            <person name="Lai Q."/>
            <person name="Cao J."/>
            <person name="Dupont S."/>
            <person name="Shao Z."/>
            <person name="Jebbar M."/>
            <person name="Alain K."/>
        </authorList>
    </citation>
    <scope>NUCLEOTIDE SEQUENCE [LARGE SCALE GENOMIC DNA]</scope>
    <source>
        <strain evidence="2 3">S606</strain>
    </source>
</reference>
<sequence>MKRFFIFFLFLFFLNGVASAEDGFKVTNEMIYKKLLDIEKRQAVLEAEFKEFKKSTNKRF</sequence>
<dbReference type="AlphaFoldDB" id="A0A177E8A1"/>